<feature type="domain" description="Sodium/calcium exchanger membrane region" evidence="9">
    <location>
        <begin position="24"/>
        <end position="179"/>
    </location>
</feature>
<name>A0A0L1JGY7_ASPN3</name>
<evidence type="ECO:0000256" key="6">
    <source>
        <dbReference type="ARBA" id="ARBA00023065"/>
    </source>
</evidence>
<feature type="transmembrane region" description="Helical" evidence="8">
    <location>
        <begin position="84"/>
        <end position="107"/>
    </location>
</feature>
<feature type="transmembrane region" description="Helical" evidence="8">
    <location>
        <begin position="213"/>
        <end position="234"/>
    </location>
</feature>
<dbReference type="InterPro" id="IPR044880">
    <property type="entry name" value="NCX_ion-bd_dom_sf"/>
</dbReference>
<dbReference type="GO" id="GO:0012505">
    <property type="term" value="C:endomembrane system"/>
    <property type="evidence" value="ECO:0007669"/>
    <property type="project" value="UniProtKB-SubCell"/>
</dbReference>
<dbReference type="RefSeq" id="XP_015411952.1">
    <property type="nucleotide sequence ID" value="XM_015546078.1"/>
</dbReference>
<evidence type="ECO:0000256" key="1">
    <source>
        <dbReference type="ARBA" id="ARBA00004127"/>
    </source>
</evidence>
<dbReference type="GO" id="GO:0000329">
    <property type="term" value="C:fungal-type vacuole membrane"/>
    <property type="evidence" value="ECO:0007669"/>
    <property type="project" value="TreeGrafter"/>
</dbReference>
<dbReference type="Pfam" id="PF01699">
    <property type="entry name" value="Na_Ca_ex"/>
    <property type="match status" value="1"/>
</dbReference>
<evidence type="ECO:0000256" key="5">
    <source>
        <dbReference type="ARBA" id="ARBA00022989"/>
    </source>
</evidence>
<feature type="transmembrane region" description="Helical" evidence="8">
    <location>
        <begin position="128"/>
        <end position="147"/>
    </location>
</feature>
<keyword evidence="11" id="KW-1185">Reference proteome</keyword>
<dbReference type="Proteomes" id="UP000037505">
    <property type="component" value="Unassembled WGS sequence"/>
</dbReference>
<dbReference type="PANTHER" id="PTHR31503">
    <property type="entry name" value="VACUOLAR CALCIUM ION TRANSPORTER"/>
    <property type="match status" value="1"/>
</dbReference>
<evidence type="ECO:0000256" key="4">
    <source>
        <dbReference type="ARBA" id="ARBA00022692"/>
    </source>
</evidence>
<reference evidence="10 11" key="1">
    <citation type="submission" date="2014-06" db="EMBL/GenBank/DDBJ databases">
        <title>The Genome of the Aflatoxigenic Filamentous Fungus Aspergillus nomius.</title>
        <authorList>
            <person name="Moore M.G."/>
            <person name="Shannon B.M."/>
            <person name="Brian M.M."/>
        </authorList>
    </citation>
    <scope>NUCLEOTIDE SEQUENCE [LARGE SCALE GENOMIC DNA]</scope>
    <source>
        <strain evidence="10 11">NRRL 13137</strain>
    </source>
</reference>
<evidence type="ECO:0000256" key="3">
    <source>
        <dbReference type="ARBA" id="ARBA00022448"/>
    </source>
</evidence>
<dbReference type="GeneID" id="26802624"/>
<comment type="similarity">
    <text evidence="2">Belongs to the Ca(2+):cation antiporter (CaCA) (TC 2.A.19) family.</text>
</comment>
<dbReference type="OrthoDB" id="1699231at2759"/>
<feature type="transmembrane region" description="Helical" evidence="8">
    <location>
        <begin position="57"/>
        <end position="78"/>
    </location>
</feature>
<dbReference type="InterPro" id="IPR004713">
    <property type="entry name" value="CaH_exchang"/>
</dbReference>
<gene>
    <name evidence="10" type="ORF">ANOM_000820</name>
</gene>
<dbReference type="AlphaFoldDB" id="A0A0L1JGY7"/>
<accession>A0A0L1JGY7</accession>
<dbReference type="EMBL" id="JNOM01000006">
    <property type="protein sequence ID" value="KNG91029.1"/>
    <property type="molecule type" value="Genomic_DNA"/>
</dbReference>
<feature type="transmembrane region" description="Helical" evidence="8">
    <location>
        <begin position="27"/>
        <end position="45"/>
    </location>
</feature>
<sequence length="302" mass="31637">MITVHSLLVFLPLGVIAALLNWNSVLVSVFNFLAILPLSAIVSDASDTLSDYFGDLVGGLINATFGNAVELSTGILAVASGDTYFAQSVMIGSILSDILLIMGGCLISASYNKHILYFNMAQTGSLSSLMVVTAVGLILPSVLYATFTSVDLEDQVLSFSRGTSTVLLVLYVGYLYFQLGTHAHLFQQEPNAPQEDEADQGENKEKPDLSKTVLTLVAAGTSIVICSHFFLASVPATSAATRISKTFIATILIPITSNCPEGVAVIAASFGGGDVTSLLASLSAVSCRSDSLPFRSWSCSGG</sequence>
<proteinExistence type="inferred from homology"/>
<keyword evidence="4 8" id="KW-0812">Transmembrane</keyword>
<evidence type="ECO:0000313" key="11">
    <source>
        <dbReference type="Proteomes" id="UP000037505"/>
    </source>
</evidence>
<evidence type="ECO:0000256" key="2">
    <source>
        <dbReference type="ARBA" id="ARBA00008170"/>
    </source>
</evidence>
<evidence type="ECO:0000313" key="10">
    <source>
        <dbReference type="EMBL" id="KNG91029.1"/>
    </source>
</evidence>
<dbReference type="STRING" id="1509407.A0A0L1JGY7"/>
<keyword evidence="6" id="KW-0406">Ion transport</keyword>
<comment type="caution">
    <text evidence="10">The sequence shown here is derived from an EMBL/GenBank/DDBJ whole genome shotgun (WGS) entry which is preliminary data.</text>
</comment>
<keyword evidence="3" id="KW-0813">Transport</keyword>
<organism evidence="10 11">
    <name type="scientific">Aspergillus nomiae NRRL (strain ATCC 15546 / NRRL 13137 / CBS 260.88 / M93)</name>
    <dbReference type="NCBI Taxonomy" id="1509407"/>
    <lineage>
        <taxon>Eukaryota</taxon>
        <taxon>Fungi</taxon>
        <taxon>Dikarya</taxon>
        <taxon>Ascomycota</taxon>
        <taxon>Pezizomycotina</taxon>
        <taxon>Eurotiomycetes</taxon>
        <taxon>Eurotiomycetidae</taxon>
        <taxon>Eurotiales</taxon>
        <taxon>Aspergillaceae</taxon>
        <taxon>Aspergillus</taxon>
        <taxon>Aspergillus subgen. Circumdati</taxon>
    </lineage>
</organism>
<evidence type="ECO:0000256" key="8">
    <source>
        <dbReference type="SAM" id="Phobius"/>
    </source>
</evidence>
<evidence type="ECO:0000256" key="7">
    <source>
        <dbReference type="ARBA" id="ARBA00023136"/>
    </source>
</evidence>
<dbReference type="InterPro" id="IPR004837">
    <property type="entry name" value="NaCa_Exmemb"/>
</dbReference>
<keyword evidence="5 8" id="KW-1133">Transmembrane helix</keyword>
<dbReference type="GO" id="GO:0015369">
    <property type="term" value="F:calcium:proton antiporter activity"/>
    <property type="evidence" value="ECO:0007669"/>
    <property type="project" value="TreeGrafter"/>
</dbReference>
<evidence type="ECO:0000259" key="9">
    <source>
        <dbReference type="Pfam" id="PF01699"/>
    </source>
</evidence>
<dbReference type="GO" id="GO:0006874">
    <property type="term" value="P:intracellular calcium ion homeostasis"/>
    <property type="evidence" value="ECO:0007669"/>
    <property type="project" value="TreeGrafter"/>
</dbReference>
<keyword evidence="7 8" id="KW-0472">Membrane</keyword>
<comment type="subcellular location">
    <subcellularLocation>
        <location evidence="1">Endomembrane system</location>
        <topology evidence="1">Multi-pass membrane protein</topology>
    </subcellularLocation>
</comment>
<protein>
    <submittedName>
        <fullName evidence="10">Vacuolar calcium ion transporter</fullName>
    </submittedName>
</protein>
<feature type="transmembrane region" description="Helical" evidence="8">
    <location>
        <begin position="159"/>
        <end position="177"/>
    </location>
</feature>
<dbReference type="PANTHER" id="PTHR31503:SF22">
    <property type="entry name" value="VACUOLAR CALCIUM ION TRANSPORTER"/>
    <property type="match status" value="1"/>
</dbReference>
<dbReference type="Gene3D" id="1.20.1420.30">
    <property type="entry name" value="NCX, central ion-binding region"/>
    <property type="match status" value="1"/>
</dbReference>